<sequence>MFMADEKGWARTTACACKAIATTRATQRLQPKKKQMPQLFAQSNNVNPNLLFLLSRSGAGGRSCRALLFLFLNHIFNEQGDVLAGCRMHQHIAIDIQQHLGIRHGMRKAARVQDVDRWVAFRTETTTAVLFIKVFAIHVIHVSASLCNADRLLDVRELLLDLLHLSLEICLKLVVLGILAIELASVVGLGAGLELFFLVCCFLHHIERIGHLGRCEGVLLHGTQGGGHRNAGDMRLTLSTNRIGNDGLQLLGRLDALEQLVGRMCGRLERLVQGSRRAARGQLWVQLHRCLYNLLQVCSSSAALGALVAGDRTCKDANDARGRHLEPRQAERGRWLGLCLALFRLRRCGG</sequence>
<proteinExistence type="predicted"/>
<dbReference type="InParanoid" id="A0A0D2X5F3"/>
<name>A0A0D2X5F3_CAPO3</name>
<gene>
    <name evidence="1" type="ORF">CAOG_010153</name>
</gene>
<reference evidence="2" key="1">
    <citation type="submission" date="2011-02" db="EMBL/GenBank/DDBJ databases">
        <title>The Genome Sequence of Capsaspora owczarzaki ATCC 30864.</title>
        <authorList>
            <person name="Russ C."/>
            <person name="Cuomo C."/>
            <person name="Burger G."/>
            <person name="Gray M.W."/>
            <person name="Holland P.W.H."/>
            <person name="King N."/>
            <person name="Lang F.B.F."/>
            <person name="Roger A.J."/>
            <person name="Ruiz-Trillo I."/>
            <person name="Young S.K."/>
            <person name="Zeng Q."/>
            <person name="Gargeya S."/>
            <person name="Alvarado L."/>
            <person name="Berlin A."/>
            <person name="Chapman S.B."/>
            <person name="Chen Z."/>
            <person name="Freedman E."/>
            <person name="Gellesch M."/>
            <person name="Goldberg J."/>
            <person name="Griggs A."/>
            <person name="Gujja S."/>
            <person name="Heilman E."/>
            <person name="Heiman D."/>
            <person name="Howarth C."/>
            <person name="Mehta T."/>
            <person name="Neiman D."/>
            <person name="Pearson M."/>
            <person name="Roberts A."/>
            <person name="Saif S."/>
            <person name="Shea T."/>
            <person name="Shenoy N."/>
            <person name="Sisk P."/>
            <person name="Stolte C."/>
            <person name="Sykes S."/>
            <person name="White J."/>
            <person name="Yandava C."/>
            <person name="Haas B."/>
            <person name="Nusbaum C."/>
            <person name="Birren B."/>
        </authorList>
    </citation>
    <scope>NUCLEOTIDE SEQUENCE</scope>
    <source>
        <strain evidence="2">ATCC 30864</strain>
    </source>
</reference>
<accession>A0A0D2X5F3</accession>
<evidence type="ECO:0000313" key="2">
    <source>
        <dbReference type="Proteomes" id="UP000008743"/>
    </source>
</evidence>
<keyword evidence="2" id="KW-1185">Reference proteome</keyword>
<evidence type="ECO:0000313" key="1">
    <source>
        <dbReference type="EMBL" id="KJE97709.1"/>
    </source>
</evidence>
<dbReference type="AlphaFoldDB" id="A0A0D2X5F3"/>
<dbReference type="EMBL" id="KE346375">
    <property type="protein sequence ID" value="KJE97709.1"/>
    <property type="molecule type" value="Genomic_DNA"/>
</dbReference>
<dbReference type="Proteomes" id="UP000008743">
    <property type="component" value="Unassembled WGS sequence"/>
</dbReference>
<organism evidence="1 2">
    <name type="scientific">Capsaspora owczarzaki (strain ATCC 30864)</name>
    <dbReference type="NCBI Taxonomy" id="595528"/>
    <lineage>
        <taxon>Eukaryota</taxon>
        <taxon>Filasterea</taxon>
        <taxon>Capsaspora</taxon>
    </lineage>
</organism>
<protein>
    <submittedName>
        <fullName evidence="1">Uncharacterized protein</fullName>
    </submittedName>
</protein>